<dbReference type="Proteomes" id="UP000299102">
    <property type="component" value="Unassembled WGS sequence"/>
</dbReference>
<evidence type="ECO:0000256" key="1">
    <source>
        <dbReference type="SAM" id="SignalP"/>
    </source>
</evidence>
<dbReference type="EMBL" id="BGZK01002100">
    <property type="protein sequence ID" value="GBP90640.1"/>
    <property type="molecule type" value="Genomic_DNA"/>
</dbReference>
<protein>
    <submittedName>
        <fullName evidence="2">Uncharacterized protein</fullName>
    </submittedName>
</protein>
<reference evidence="2 3" key="1">
    <citation type="journal article" date="2019" name="Commun. Biol.">
        <title>The bagworm genome reveals a unique fibroin gene that provides high tensile strength.</title>
        <authorList>
            <person name="Kono N."/>
            <person name="Nakamura H."/>
            <person name="Ohtoshi R."/>
            <person name="Tomita M."/>
            <person name="Numata K."/>
            <person name="Arakawa K."/>
        </authorList>
    </citation>
    <scope>NUCLEOTIDE SEQUENCE [LARGE SCALE GENOMIC DNA]</scope>
</reference>
<evidence type="ECO:0000313" key="2">
    <source>
        <dbReference type="EMBL" id="GBP90640.1"/>
    </source>
</evidence>
<gene>
    <name evidence="2" type="ORF">EVAR_90392_1</name>
</gene>
<keyword evidence="1" id="KW-0732">Signal</keyword>
<accession>A0A4C1ZRR3</accession>
<feature type="chain" id="PRO_5020022560" evidence="1">
    <location>
        <begin position="23"/>
        <end position="97"/>
    </location>
</feature>
<proteinExistence type="predicted"/>
<organism evidence="2 3">
    <name type="scientific">Eumeta variegata</name>
    <name type="common">Bagworm moth</name>
    <name type="synonym">Eumeta japonica</name>
    <dbReference type="NCBI Taxonomy" id="151549"/>
    <lineage>
        <taxon>Eukaryota</taxon>
        <taxon>Metazoa</taxon>
        <taxon>Ecdysozoa</taxon>
        <taxon>Arthropoda</taxon>
        <taxon>Hexapoda</taxon>
        <taxon>Insecta</taxon>
        <taxon>Pterygota</taxon>
        <taxon>Neoptera</taxon>
        <taxon>Endopterygota</taxon>
        <taxon>Lepidoptera</taxon>
        <taxon>Glossata</taxon>
        <taxon>Ditrysia</taxon>
        <taxon>Tineoidea</taxon>
        <taxon>Psychidae</taxon>
        <taxon>Oiketicinae</taxon>
        <taxon>Eumeta</taxon>
    </lineage>
</organism>
<sequence length="97" mass="11011">MEISSLILVVVIGMSLRNVSKASKASMDALTLRRTCGKVSQFRETDEVRFWERWLAQAALQRPRSTLTSARPRVNQDEQAAELRSILQSKEEVTDCD</sequence>
<feature type="signal peptide" evidence="1">
    <location>
        <begin position="1"/>
        <end position="22"/>
    </location>
</feature>
<evidence type="ECO:0000313" key="3">
    <source>
        <dbReference type="Proteomes" id="UP000299102"/>
    </source>
</evidence>
<comment type="caution">
    <text evidence="2">The sequence shown here is derived from an EMBL/GenBank/DDBJ whole genome shotgun (WGS) entry which is preliminary data.</text>
</comment>
<dbReference type="AlphaFoldDB" id="A0A4C1ZRR3"/>
<keyword evidence="3" id="KW-1185">Reference proteome</keyword>
<name>A0A4C1ZRR3_EUMVA</name>